<dbReference type="RefSeq" id="WP_109757202.1">
    <property type="nucleotide sequence ID" value="NZ_CP034588.1"/>
</dbReference>
<comment type="caution">
    <text evidence="1">The sequence shown here is derived from an EMBL/GenBank/DDBJ whole genome shotgun (WGS) entry which is preliminary data.</text>
</comment>
<dbReference type="OrthoDB" id="582170at2"/>
<name>A0A316GBD8_9RHOB</name>
<protein>
    <submittedName>
        <fullName evidence="1">CheY-like chemotaxis protein</fullName>
    </submittedName>
</protein>
<dbReference type="AlphaFoldDB" id="A0A316GBD8"/>
<gene>
    <name evidence="1" type="ORF">C8D95_10195</name>
</gene>
<dbReference type="KEGG" id="salo:EF888_01950"/>
<evidence type="ECO:0000313" key="1">
    <source>
        <dbReference type="EMBL" id="PWK58289.1"/>
    </source>
</evidence>
<dbReference type="SUPFAM" id="SSF52172">
    <property type="entry name" value="CheY-like"/>
    <property type="match status" value="1"/>
</dbReference>
<accession>A0A316GBD8</accession>
<reference evidence="1 2" key="1">
    <citation type="submission" date="2018-05" db="EMBL/GenBank/DDBJ databases">
        <title>Genomic Encyclopedia of Type Strains, Phase IV (KMG-IV): sequencing the most valuable type-strain genomes for metagenomic binning, comparative biology and taxonomic classification.</title>
        <authorList>
            <person name="Goeker M."/>
        </authorList>
    </citation>
    <scope>NUCLEOTIDE SEQUENCE [LARGE SCALE GENOMIC DNA]</scope>
    <source>
        <strain evidence="1 2">DSM 103371</strain>
    </source>
</reference>
<dbReference type="Gene3D" id="3.40.50.2300">
    <property type="match status" value="1"/>
</dbReference>
<keyword evidence="2" id="KW-1185">Reference proteome</keyword>
<organism evidence="1 2">
    <name type="scientific">Silicimonas algicola</name>
    <dbReference type="NCBI Taxonomy" id="1826607"/>
    <lineage>
        <taxon>Bacteria</taxon>
        <taxon>Pseudomonadati</taxon>
        <taxon>Pseudomonadota</taxon>
        <taxon>Alphaproteobacteria</taxon>
        <taxon>Rhodobacterales</taxon>
        <taxon>Paracoccaceae</taxon>
    </lineage>
</organism>
<evidence type="ECO:0000313" key="2">
    <source>
        <dbReference type="Proteomes" id="UP000245390"/>
    </source>
</evidence>
<dbReference type="InterPro" id="IPR011006">
    <property type="entry name" value="CheY-like_superfamily"/>
</dbReference>
<sequence>MTLHGSDDRLRFLLAEDDTVAAIDIECILEDLGHEVAAIAVVPAMALRALRGDAAHVDAVIFGASLLGLPSDDLSRWLRRAGIPGVVTSREPAAIVRTMGFHEPCLEKPYARPAVEVICAQLLQARHTYAA</sequence>
<dbReference type="EMBL" id="QGGV01000001">
    <property type="protein sequence ID" value="PWK58289.1"/>
    <property type="molecule type" value="Genomic_DNA"/>
</dbReference>
<dbReference type="Proteomes" id="UP000245390">
    <property type="component" value="Unassembled WGS sequence"/>
</dbReference>
<proteinExistence type="predicted"/>